<accession>W1J8P1</accession>
<proteinExistence type="predicted"/>
<reference evidence="1 2" key="1">
    <citation type="submission" date="2013-11" db="EMBL/GenBank/DDBJ databases">
        <title>Draft genome sequence and annotation of the entomopathogenic bacterium, Xenorhabdus cabanillasi strain JM26.</title>
        <authorList>
            <person name="Gualtieri M."/>
            <person name="Ogier J.C."/>
            <person name="Pages S."/>
            <person name="Givaudan A."/>
            <person name="Gaudriault S."/>
        </authorList>
    </citation>
    <scope>NUCLEOTIDE SEQUENCE [LARGE SCALE GENOMIC DNA]</scope>
    <source>
        <strain evidence="1 2">JM26</strain>
    </source>
</reference>
<dbReference type="EMBL" id="CBXE010000239">
    <property type="protein sequence ID" value="CDL86378.1"/>
    <property type="molecule type" value="Genomic_DNA"/>
</dbReference>
<organism evidence="1 2">
    <name type="scientific">Xenorhabdus cabanillasii JM26</name>
    <dbReference type="NCBI Taxonomy" id="1427517"/>
    <lineage>
        <taxon>Bacteria</taxon>
        <taxon>Pseudomonadati</taxon>
        <taxon>Pseudomonadota</taxon>
        <taxon>Gammaproteobacteria</taxon>
        <taxon>Enterobacterales</taxon>
        <taxon>Morganellaceae</taxon>
        <taxon>Xenorhabdus</taxon>
    </lineage>
</organism>
<evidence type="ECO:0000313" key="2">
    <source>
        <dbReference type="Proteomes" id="UP000019197"/>
    </source>
</evidence>
<name>W1J8P1_9GAMM</name>
<evidence type="ECO:0000313" key="1">
    <source>
        <dbReference type="EMBL" id="CDL86378.1"/>
    </source>
</evidence>
<gene>
    <name evidence="1" type="ORF">XCR1_3130005</name>
</gene>
<dbReference type="AlphaFoldDB" id="W1J8P1"/>
<protein>
    <submittedName>
        <fullName evidence="1">Uncharacterized protein</fullName>
    </submittedName>
</protein>
<sequence length="90" mass="10117">MKDKYIDGVTRSQIDEKINPIAREVGKNELGGGPMLVAIENEKGEIYRVITTHGLTSYMSLVNGLLELGLTDIHANDMRPNKYDSRFVHK</sequence>
<comment type="caution">
    <text evidence="1">The sequence shown here is derived from an EMBL/GenBank/DDBJ whole genome shotgun (WGS) entry which is preliminary data.</text>
</comment>
<dbReference type="Proteomes" id="UP000019197">
    <property type="component" value="Unassembled WGS sequence"/>
</dbReference>
<dbReference type="RefSeq" id="WP_038265987.1">
    <property type="nucleotide sequence ID" value="NZ_CAWLVK010000239.1"/>
</dbReference>
<dbReference type="OrthoDB" id="9790080at2"/>